<organism evidence="2 3">
    <name type="scientific">Pristionchus pacificus</name>
    <name type="common">Parasitic nematode worm</name>
    <dbReference type="NCBI Taxonomy" id="54126"/>
    <lineage>
        <taxon>Eukaryota</taxon>
        <taxon>Metazoa</taxon>
        <taxon>Ecdysozoa</taxon>
        <taxon>Nematoda</taxon>
        <taxon>Chromadorea</taxon>
        <taxon>Rhabditida</taxon>
        <taxon>Rhabditina</taxon>
        <taxon>Diplogasteromorpha</taxon>
        <taxon>Diplogasteroidea</taxon>
        <taxon>Neodiplogasteridae</taxon>
        <taxon>Pristionchus</taxon>
    </lineage>
</organism>
<protein>
    <submittedName>
        <fullName evidence="2">Uncharacterized protein</fullName>
    </submittedName>
</protein>
<feature type="compositionally biased region" description="Polar residues" evidence="1">
    <location>
        <begin position="1214"/>
        <end position="1227"/>
    </location>
</feature>
<sequence>MFPEVRTIDGKLVYDPCPSNKPKVQGPRCPAPITREDPADEHCEMWIEALPDVQHRKNRTGRLWLYDAVTGHRRTVREREAMDMALRLNLRVLQDQLKGLEYIPEERNHKNRIINKKNPSDLICRWYKVRKPSEDPTMTRLPPRTDDDDTTGSNITDSNTPDPDTTAAIVQQVEAPASTAQPAPAALVGSRKRKAAFLNAPPRSPSPPSCCIIAQPKPTRRPPRKPPRMPPIVLRCSQQITASVPSSEPFNNARQSVQGPVVRPTEPTSTSRSASGPVQFVLLRPEDGGQPDSSSSPVSSGVSPIAISSSNGVPTNHLPVSNSIPPRARSPSSSGVPPLSESESSGISSQVESVSSVLPSLSVSSSDGVPSTAPLPVSSGVPPLSVTFGKGYCRLPAARMHSVFASNAPTCGASANSTTTRTAPSRISTDAHAVPPATFDISPLANSITPRAVPKPQSRIDAQQVKEEVEDGDQNLMVQPIVRGDGYVPQTSAYYPVLLVRRSYRFWQRFYIGFSVLHRFVSFLPDMANKCVVCEGPGAFRSFPANSLPLKQVHWVQCLNLLPEESERLLNEWRDRLGRKQRVYWCSKHIEEGQPDPIDRRSPKPSASVDTMPLLSRQLSEVRVDDGTAQSVPTPTASRMHSFPSISRGNSFPSPLPSRDVSEEELLYSSQETIHSDREDVVPPPLPPYLLISSVQLMVLFKRCPSCGLELNSSITRVVNGSALVLKWNCERCDGPQTWSSQPKLKGRFFEGNIKLRLLDFGHELGLALPAERTMRDYLSKLVIPAVNTIYCNHMRMVQSTVRNTMSGGGLDISMDGRYDSPGFSATNCTVSAVDLSSNLVIMIVNKNKEEKGIENVSGRMEKEGVKEGVRRIHAMQLKLSKKKSCPNIHHWRNKIINHAYYCHYKYGRDRTLCMNYWIAALPHVTGKHRGFRKIPFLKGIRKCKHAALGKDNMHLIKRDSEEYQELKAVIMKPTFLSGLLRASPKTNTSPNESYNSIINMYAPKSRACSPKWYEERVKLATMHFNNLALLSLLNLREERWNTSVNVIGRQANAVKRKMTKAVHEWRNEVWKEVPCVLEGRLVEQFLRKNQAPTDREYILALQQEEEEAVSDEEGGEGDGDGEDGGDSDASMELGGGVYGEEVDSDREPTMKLIELSDVEDQKSEGEDEEDEEELSSGSEWDEGEAGRMALERGRMRRGRGRGRGRGLSRGGTVAQSVVTTDKSTVLTRAPANQEEEEPSTEEGKGEKREKRKVRLEKKARKVVMDESSSESEREKPPVKKGRGKD</sequence>
<feature type="compositionally biased region" description="Polar residues" evidence="1">
    <location>
        <begin position="311"/>
        <end position="320"/>
    </location>
</feature>
<accession>A0A2A6CYH5</accession>
<evidence type="ECO:0000313" key="3">
    <source>
        <dbReference type="Proteomes" id="UP000005239"/>
    </source>
</evidence>
<feature type="compositionally biased region" description="Basic residues" evidence="1">
    <location>
        <begin position="218"/>
        <end position="227"/>
    </location>
</feature>
<feature type="region of interest" description="Disordered" evidence="1">
    <location>
        <begin position="198"/>
        <end position="231"/>
    </location>
</feature>
<accession>A0A8R1Z2W3</accession>
<proteinExistence type="predicted"/>
<feature type="compositionally biased region" description="Low complexity" evidence="1">
    <location>
        <begin position="293"/>
        <end position="310"/>
    </location>
</feature>
<feature type="region of interest" description="Disordered" evidence="1">
    <location>
        <begin position="243"/>
        <end position="381"/>
    </location>
</feature>
<keyword evidence="3" id="KW-1185">Reference proteome</keyword>
<feature type="compositionally biased region" description="Acidic residues" evidence="1">
    <location>
        <begin position="1105"/>
        <end position="1127"/>
    </location>
</feature>
<feature type="region of interest" description="Disordered" evidence="1">
    <location>
        <begin position="623"/>
        <end position="659"/>
    </location>
</feature>
<feature type="compositionally biased region" description="Basic residues" evidence="1">
    <location>
        <begin position="1250"/>
        <end position="1262"/>
    </location>
</feature>
<gene>
    <name evidence="2" type="primary">WBGene00282569</name>
</gene>
<feature type="compositionally biased region" description="Acidic residues" evidence="1">
    <location>
        <begin position="1166"/>
        <end position="1184"/>
    </location>
</feature>
<feature type="compositionally biased region" description="Polar residues" evidence="1">
    <location>
        <begin position="243"/>
        <end position="258"/>
    </location>
</feature>
<dbReference type="EnsemblMetazoa" id="PPA44200.1">
    <property type="protein sequence ID" value="PPA44200.1"/>
    <property type="gene ID" value="WBGene00282569"/>
</dbReference>
<dbReference type="OrthoDB" id="5860460at2759"/>
<feature type="region of interest" description="Disordered" evidence="1">
    <location>
        <begin position="133"/>
        <end position="164"/>
    </location>
</feature>
<reference evidence="3" key="1">
    <citation type="journal article" date="2008" name="Nat. Genet.">
        <title>The Pristionchus pacificus genome provides a unique perspective on nematode lifestyle and parasitism.</title>
        <authorList>
            <person name="Dieterich C."/>
            <person name="Clifton S.W."/>
            <person name="Schuster L.N."/>
            <person name="Chinwalla A."/>
            <person name="Delehaunty K."/>
            <person name="Dinkelacker I."/>
            <person name="Fulton L."/>
            <person name="Fulton R."/>
            <person name="Godfrey J."/>
            <person name="Minx P."/>
            <person name="Mitreva M."/>
            <person name="Roeseler W."/>
            <person name="Tian H."/>
            <person name="Witte H."/>
            <person name="Yang S.P."/>
            <person name="Wilson R.K."/>
            <person name="Sommer R.J."/>
        </authorList>
    </citation>
    <scope>NUCLEOTIDE SEQUENCE [LARGE SCALE GENOMIC DNA]</scope>
    <source>
        <strain evidence="3">PS312</strain>
    </source>
</reference>
<name>A0A2A6CYH5_PRIPA</name>
<evidence type="ECO:0000313" key="2">
    <source>
        <dbReference type="EnsemblMetazoa" id="PPA44200.1"/>
    </source>
</evidence>
<feature type="region of interest" description="Disordered" evidence="1">
    <location>
        <begin position="1105"/>
        <end position="1286"/>
    </location>
</feature>
<feature type="compositionally biased region" description="Basic residues" evidence="1">
    <location>
        <begin position="1195"/>
        <end position="1207"/>
    </location>
</feature>
<reference evidence="2" key="2">
    <citation type="submission" date="2022-06" db="UniProtKB">
        <authorList>
            <consortium name="EnsemblMetazoa"/>
        </authorList>
    </citation>
    <scope>IDENTIFICATION</scope>
    <source>
        <strain evidence="2">PS312</strain>
    </source>
</reference>
<dbReference type="PANTHER" id="PTHR31751">
    <property type="entry name" value="SI:CH211-108C17.2-RELATED-RELATED"/>
    <property type="match status" value="1"/>
</dbReference>
<dbReference type="PANTHER" id="PTHR31751:SF42">
    <property type="entry name" value="PROTEIN CBG10204"/>
    <property type="match status" value="1"/>
</dbReference>
<evidence type="ECO:0000256" key="1">
    <source>
        <dbReference type="SAM" id="MobiDB-lite"/>
    </source>
</evidence>
<feature type="compositionally biased region" description="Polar residues" evidence="1">
    <location>
        <begin position="152"/>
        <end position="163"/>
    </location>
</feature>
<feature type="compositionally biased region" description="Low complexity" evidence="1">
    <location>
        <begin position="321"/>
        <end position="381"/>
    </location>
</feature>
<feature type="compositionally biased region" description="Polar residues" evidence="1">
    <location>
        <begin position="266"/>
        <end position="276"/>
    </location>
</feature>
<dbReference type="Proteomes" id="UP000005239">
    <property type="component" value="Unassembled WGS sequence"/>
</dbReference>
<feature type="compositionally biased region" description="Polar residues" evidence="1">
    <location>
        <begin position="628"/>
        <end position="653"/>
    </location>
</feature>